<feature type="compositionally biased region" description="Basic and acidic residues" evidence="1">
    <location>
        <begin position="20"/>
        <end position="42"/>
    </location>
</feature>
<dbReference type="Gene3D" id="3.60.150.10">
    <property type="entry name" value="Chorismate synthase AroC"/>
    <property type="match status" value="1"/>
</dbReference>
<comment type="caution">
    <text evidence="2">The sequence shown here is derived from an EMBL/GenBank/DDBJ whole genome shotgun (WGS) entry which is preliminary data.</text>
</comment>
<dbReference type="InterPro" id="IPR035904">
    <property type="entry name" value="Chorismate_synth_AroC_sf"/>
</dbReference>
<organism evidence="2 3">
    <name type="scientific">Mycena pura</name>
    <dbReference type="NCBI Taxonomy" id="153505"/>
    <lineage>
        <taxon>Eukaryota</taxon>
        <taxon>Fungi</taxon>
        <taxon>Dikarya</taxon>
        <taxon>Basidiomycota</taxon>
        <taxon>Agaricomycotina</taxon>
        <taxon>Agaricomycetes</taxon>
        <taxon>Agaricomycetidae</taxon>
        <taxon>Agaricales</taxon>
        <taxon>Marasmiineae</taxon>
        <taxon>Mycenaceae</taxon>
        <taxon>Mycena</taxon>
    </lineage>
</organism>
<evidence type="ECO:0000256" key="1">
    <source>
        <dbReference type="SAM" id="MobiDB-lite"/>
    </source>
</evidence>
<feature type="compositionally biased region" description="Gly residues" evidence="1">
    <location>
        <begin position="854"/>
        <end position="865"/>
    </location>
</feature>
<feature type="region of interest" description="Disordered" evidence="1">
    <location>
        <begin position="674"/>
        <end position="702"/>
    </location>
</feature>
<feature type="compositionally biased region" description="Low complexity" evidence="1">
    <location>
        <begin position="50"/>
        <end position="62"/>
    </location>
</feature>
<keyword evidence="3" id="KW-1185">Reference proteome</keyword>
<dbReference type="EMBL" id="JARJCW010000113">
    <property type="protein sequence ID" value="KAJ7192996.1"/>
    <property type="molecule type" value="Genomic_DNA"/>
</dbReference>
<feature type="compositionally biased region" description="Low complexity" evidence="1">
    <location>
        <begin position="835"/>
        <end position="853"/>
    </location>
</feature>
<evidence type="ECO:0000313" key="2">
    <source>
        <dbReference type="EMBL" id="KAJ7192996.1"/>
    </source>
</evidence>
<feature type="region of interest" description="Disordered" evidence="1">
    <location>
        <begin position="831"/>
        <end position="870"/>
    </location>
</feature>
<accession>A0AAD6UV23</accession>
<dbReference type="AlphaFoldDB" id="A0AAD6UV23"/>
<dbReference type="SUPFAM" id="SSF103263">
    <property type="entry name" value="Chorismate synthase, AroC"/>
    <property type="match status" value="1"/>
</dbReference>
<proteinExistence type="predicted"/>
<reference evidence="2" key="1">
    <citation type="submission" date="2023-03" db="EMBL/GenBank/DDBJ databases">
        <title>Massive genome expansion in bonnet fungi (Mycena s.s.) driven by repeated elements and novel gene families across ecological guilds.</title>
        <authorList>
            <consortium name="Lawrence Berkeley National Laboratory"/>
            <person name="Harder C.B."/>
            <person name="Miyauchi S."/>
            <person name="Viragh M."/>
            <person name="Kuo A."/>
            <person name="Thoen E."/>
            <person name="Andreopoulos B."/>
            <person name="Lu D."/>
            <person name="Skrede I."/>
            <person name="Drula E."/>
            <person name="Henrissat B."/>
            <person name="Morin E."/>
            <person name="Kohler A."/>
            <person name="Barry K."/>
            <person name="LaButti K."/>
            <person name="Morin E."/>
            <person name="Salamov A."/>
            <person name="Lipzen A."/>
            <person name="Mereny Z."/>
            <person name="Hegedus B."/>
            <person name="Baldrian P."/>
            <person name="Stursova M."/>
            <person name="Weitz H."/>
            <person name="Taylor A."/>
            <person name="Grigoriev I.V."/>
            <person name="Nagy L.G."/>
            <person name="Martin F."/>
            <person name="Kauserud H."/>
        </authorList>
    </citation>
    <scope>NUCLEOTIDE SEQUENCE</scope>
    <source>
        <strain evidence="2">9144</strain>
    </source>
</reference>
<evidence type="ECO:0000313" key="3">
    <source>
        <dbReference type="Proteomes" id="UP001219525"/>
    </source>
</evidence>
<protein>
    <submittedName>
        <fullName evidence="2">Uncharacterized protein</fullName>
    </submittedName>
</protein>
<sequence>MSRGAAMGSAEFSYSATDASRLEQRGDGSRGKVRIHQDRERPSLGAAGMSSTAISAPTSATTRVRDVNLHEQRMVPYLAHNMARTTQVNTTFGRRTPGDLNEWEFVIWCGSVERVLTAGRDRDFYKCLFDGPHSRLYRVRGFSGGGKSWVREDLECGLVASSATHFWLGDLFGTLLSHKQRRRHCFGKDYSRTNAAYDAVARRLPSPPSQISIHYFWPDLKISTQRSHKFHIQYIIRERGPESWHTSPGRTHAFEIALSVHVVYQLQTTGTPWCKVPLMSAWKHARAPGLRSKCKLVHVRCVRGCVYGCGGPASACEYRQTSAVCAGGRRLCGGGGACGVVHTYVWVLVGAGVRGVGRKGGQARVPHSNAKDAICGARLCEGVGCCEEGACRRWCTRAGRSYTVSPWALWLSIGAAGKSAPCGGIASVFSARQLPTCFGLRHCPVRTAMGRAKKHERLAAHRGEADEAWLAALQAGGEQASGAHSRHAVPAPLEGNVLSCAWYALTSSMRITGLDRNARHGVWATRNADVEQRVEMARRAVENSDTRAHRLCSQPPFQSHTLQETNVSYKCTSSEQGAGLGVEDERAFHRCNAAQLLPLASNRHVAVGSKSGGRRGYAAGLPNATLCTRPRQRLNETVDQLDTLRKKHAELEVLFDTTTSRKLMIAKSDSNASNCSTSLTTTQRRRTPIPIPSPHAAPGGCPTRARDDLRSALMAEVRCGAHAAHYARQISSDSLTCVVRNLPPGLAEPVFDKLEALLAHAMLIPATQTTFRLLRARQEWVQNEMEAICAWQSRGVWERRHLVTALCTHTHAFGTGVRPFIRRGLGLGGGGGSGVARAGRQQAPAGLARSARGAGCGARRGGGGGGEHRHGRARQAATLSFAHAHGFEHDAPGLMAEEEFQRAFDTGNHIMDQFGGAAAHGLHSSSNSSGTRISRHSSQQHFILLPTPSMSPSTSSILRGTHSTAISSQCARVPSSRRAKLLTLPTSSRENIHLEFLFPWHPSDDKKRPSYNCSDVLGVLEMSFLRMPLVHRSRGIGAMPSKYFPQCKNEYS</sequence>
<name>A0AAD6UV23_9AGAR</name>
<dbReference type="Proteomes" id="UP001219525">
    <property type="component" value="Unassembled WGS sequence"/>
</dbReference>
<feature type="region of interest" description="Disordered" evidence="1">
    <location>
        <begin position="1"/>
        <end position="62"/>
    </location>
</feature>
<gene>
    <name evidence="2" type="ORF">GGX14DRAFT_405902</name>
</gene>